<evidence type="ECO:0000313" key="3">
    <source>
        <dbReference type="EMBL" id="KAG2435849.1"/>
    </source>
</evidence>
<keyword evidence="2" id="KW-0812">Transmembrane</keyword>
<name>A0A835SZ33_CHLIN</name>
<feature type="compositionally biased region" description="Low complexity" evidence="1">
    <location>
        <begin position="194"/>
        <end position="215"/>
    </location>
</feature>
<proteinExistence type="predicted"/>
<dbReference type="OrthoDB" id="531455at2759"/>
<dbReference type="AlphaFoldDB" id="A0A835SZ33"/>
<evidence type="ECO:0008006" key="5">
    <source>
        <dbReference type="Google" id="ProtNLM"/>
    </source>
</evidence>
<gene>
    <name evidence="3" type="ORF">HXX76_007044</name>
</gene>
<feature type="region of interest" description="Disordered" evidence="1">
    <location>
        <begin position="35"/>
        <end position="63"/>
    </location>
</feature>
<dbReference type="PANTHER" id="PTHR36742:SF1">
    <property type="entry name" value="MYOSIN-G HEAVY CHAIN-LIKE PROTEIN"/>
    <property type="match status" value="1"/>
</dbReference>
<evidence type="ECO:0000313" key="4">
    <source>
        <dbReference type="Proteomes" id="UP000650467"/>
    </source>
</evidence>
<keyword evidence="2" id="KW-0472">Membrane</keyword>
<feature type="transmembrane region" description="Helical" evidence="2">
    <location>
        <begin position="290"/>
        <end position="315"/>
    </location>
</feature>
<comment type="caution">
    <text evidence="3">The sequence shown here is derived from an EMBL/GenBank/DDBJ whole genome shotgun (WGS) entry which is preliminary data.</text>
</comment>
<dbReference type="PANTHER" id="PTHR36742">
    <property type="entry name" value="MYOSIN-G HEAVY CHAIN-LIKE PROTEIN"/>
    <property type="match status" value="1"/>
</dbReference>
<evidence type="ECO:0000256" key="1">
    <source>
        <dbReference type="SAM" id="MobiDB-lite"/>
    </source>
</evidence>
<dbReference type="EMBL" id="JAEHOC010000014">
    <property type="protein sequence ID" value="KAG2435849.1"/>
    <property type="molecule type" value="Genomic_DNA"/>
</dbReference>
<feature type="region of interest" description="Disordered" evidence="1">
    <location>
        <begin position="170"/>
        <end position="223"/>
    </location>
</feature>
<accession>A0A835SZ33</accession>
<dbReference type="GO" id="GO:0009507">
    <property type="term" value="C:chloroplast"/>
    <property type="evidence" value="ECO:0007669"/>
    <property type="project" value="TreeGrafter"/>
</dbReference>
<organism evidence="3 4">
    <name type="scientific">Chlamydomonas incerta</name>
    <dbReference type="NCBI Taxonomy" id="51695"/>
    <lineage>
        <taxon>Eukaryota</taxon>
        <taxon>Viridiplantae</taxon>
        <taxon>Chlorophyta</taxon>
        <taxon>core chlorophytes</taxon>
        <taxon>Chlorophyceae</taxon>
        <taxon>CS clade</taxon>
        <taxon>Chlamydomonadales</taxon>
        <taxon>Chlamydomonadaceae</taxon>
        <taxon>Chlamydomonas</taxon>
    </lineage>
</organism>
<keyword evidence="4" id="KW-1185">Reference proteome</keyword>
<protein>
    <recommendedName>
        <fullName evidence="5">PDZ domain-containing protein</fullName>
    </recommendedName>
</protein>
<evidence type="ECO:0000256" key="2">
    <source>
        <dbReference type="SAM" id="Phobius"/>
    </source>
</evidence>
<reference evidence="3" key="1">
    <citation type="journal article" date="2020" name="bioRxiv">
        <title>Comparative genomics of Chlamydomonas.</title>
        <authorList>
            <person name="Craig R.J."/>
            <person name="Hasan A.R."/>
            <person name="Ness R.W."/>
            <person name="Keightley P.D."/>
        </authorList>
    </citation>
    <scope>NUCLEOTIDE SEQUENCE</scope>
    <source>
        <strain evidence="3">SAG 7.73</strain>
    </source>
</reference>
<sequence length="328" mass="35559">MLKSCSGVCGAAQPRVGRVERPAIRSAVRRPCPLLRSAQGPAPLRTPRCEASAEPGTATTSAPVRDGKFEITLRGIEALQTVRLGLVPDGRGQAVVVTEVAEGSRAEELGVTRGMKMNALSDPIRYGELWDLQDRPSLRFVVDTFKMRRNQPIDLQFEPMMKQSEMDIIFGPAGASSSSDEREPSEVYVEGQQPSPAASRSASASASPSGAASPARVPLDMVPDSPLGSVNSIDQLLGTVSDSEETIADKLAAKYQEQQRMRVAVNQVQKRIDRRKEYMAIDDQRDDTGLLLGLAAAFLIPPLIILIIAFSTGYLDQIYLTSLGMFRE</sequence>
<dbReference type="Proteomes" id="UP000650467">
    <property type="component" value="Unassembled WGS sequence"/>
</dbReference>
<keyword evidence="2" id="KW-1133">Transmembrane helix</keyword>